<dbReference type="PANTHER" id="PTHR44943:SF4">
    <property type="entry name" value="TPR REPEAT-CONTAINING PROTEIN MJ0798"/>
    <property type="match status" value="1"/>
</dbReference>
<dbReference type="PROSITE" id="PS50005">
    <property type="entry name" value="TPR"/>
    <property type="match status" value="4"/>
</dbReference>
<feature type="repeat" description="TPR" evidence="3">
    <location>
        <begin position="416"/>
        <end position="449"/>
    </location>
</feature>
<feature type="repeat" description="TPR" evidence="3">
    <location>
        <begin position="450"/>
        <end position="483"/>
    </location>
</feature>
<dbReference type="InterPro" id="IPR019734">
    <property type="entry name" value="TPR_rpt"/>
</dbReference>
<evidence type="ECO:0000256" key="3">
    <source>
        <dbReference type="PROSITE-ProRule" id="PRU00339"/>
    </source>
</evidence>
<gene>
    <name evidence="5" type="ORF">PPENT_87.1.T0280279</name>
</gene>
<reference evidence="5" key="1">
    <citation type="submission" date="2021-01" db="EMBL/GenBank/DDBJ databases">
        <authorList>
            <consortium name="Genoscope - CEA"/>
            <person name="William W."/>
        </authorList>
    </citation>
    <scope>NUCLEOTIDE SEQUENCE</scope>
</reference>
<protein>
    <recommendedName>
        <fullName evidence="7">Tetratricopeptide repeat protein</fullName>
    </recommendedName>
</protein>
<dbReference type="AlphaFoldDB" id="A0A8S1TUN3"/>
<evidence type="ECO:0000256" key="2">
    <source>
        <dbReference type="ARBA" id="ARBA00022803"/>
    </source>
</evidence>
<dbReference type="OrthoDB" id="9450131at2759"/>
<feature type="coiled-coil region" evidence="4">
    <location>
        <begin position="503"/>
        <end position="530"/>
    </location>
</feature>
<dbReference type="Proteomes" id="UP000689195">
    <property type="component" value="Unassembled WGS sequence"/>
</dbReference>
<feature type="repeat" description="TPR" evidence="3">
    <location>
        <begin position="348"/>
        <end position="381"/>
    </location>
</feature>
<accession>A0A8S1TUN3</accession>
<evidence type="ECO:0000256" key="4">
    <source>
        <dbReference type="SAM" id="Coils"/>
    </source>
</evidence>
<name>A0A8S1TUN3_9CILI</name>
<organism evidence="5 6">
    <name type="scientific">Paramecium pentaurelia</name>
    <dbReference type="NCBI Taxonomy" id="43138"/>
    <lineage>
        <taxon>Eukaryota</taxon>
        <taxon>Sar</taxon>
        <taxon>Alveolata</taxon>
        <taxon>Ciliophora</taxon>
        <taxon>Intramacronucleata</taxon>
        <taxon>Oligohymenophorea</taxon>
        <taxon>Peniculida</taxon>
        <taxon>Parameciidae</taxon>
        <taxon>Paramecium</taxon>
    </lineage>
</organism>
<evidence type="ECO:0008006" key="7">
    <source>
        <dbReference type="Google" id="ProtNLM"/>
    </source>
</evidence>
<feature type="coiled-coil region" evidence="4">
    <location>
        <begin position="81"/>
        <end position="108"/>
    </location>
</feature>
<dbReference type="Pfam" id="PF00515">
    <property type="entry name" value="TPR_1"/>
    <property type="match status" value="4"/>
</dbReference>
<proteinExistence type="predicted"/>
<dbReference type="EMBL" id="CAJJDO010000028">
    <property type="protein sequence ID" value="CAD8156355.1"/>
    <property type="molecule type" value="Genomic_DNA"/>
</dbReference>
<evidence type="ECO:0000313" key="6">
    <source>
        <dbReference type="Proteomes" id="UP000689195"/>
    </source>
</evidence>
<dbReference type="SMART" id="SM00028">
    <property type="entry name" value="TPR"/>
    <property type="match status" value="6"/>
</dbReference>
<dbReference type="PROSITE" id="PS50293">
    <property type="entry name" value="TPR_REGION"/>
    <property type="match status" value="3"/>
</dbReference>
<keyword evidence="1" id="KW-0677">Repeat</keyword>
<sequence length="538" mass="62754">MKQQNLFTCQDIAHEGEVIQGFCLNLGCQDSRSQFCLQCGFDSKKHTNCKKDLKGFGQIQSFITKFNQYILDLTIQLNKSYSQVKIKYEEFTKQLDNMKIQLLKLSESLSQQDYKQVKDNLQMIKEWYQYSNNQEEIMKQNQIGTQLFSIKSMIQTLDLDSKQQQQQIKGVNQDNEITLEQGIQFIQNLIRNRIKLIKSNLIILNQKKWQEANENINQYLKLLEKHQTIATFFKGISLIEMNQPGKGIIKIKQAKKINSNLYRDLLDYSDLELKQNPNNKFILIAKSYALDEEKKYQLAIEECEKVLIEEPLFLHALYRKSFSLSNLNEHSQALLCIDKALNYDSKYIVGYCTKGYSLNDLGKYNKALVCYDKAIELDPNDAIAYNNKGSSLNDLGKYDEALVCFDKAIDLDPNYATAYNNKGYSLRNLQKYNEAIVCYDKAIELDPNDANTYNNKGYSLNNLQKYNEALVCYDKAIELDPNFTIAYDNKGALLQILTKVSYIKKYQQAIENYEQELLYYKQDQNKYKNLNMQLRNKK</sequence>
<keyword evidence="6" id="KW-1185">Reference proteome</keyword>
<keyword evidence="2 3" id="KW-0802">TPR repeat</keyword>
<evidence type="ECO:0000256" key="1">
    <source>
        <dbReference type="ARBA" id="ARBA00022737"/>
    </source>
</evidence>
<evidence type="ECO:0000313" key="5">
    <source>
        <dbReference type="EMBL" id="CAD8156355.1"/>
    </source>
</evidence>
<dbReference type="InterPro" id="IPR051685">
    <property type="entry name" value="Ycf3/AcsC/BcsC/TPR_MFPF"/>
</dbReference>
<dbReference type="PANTHER" id="PTHR44943">
    <property type="entry name" value="CELLULOSE SYNTHASE OPERON PROTEIN C"/>
    <property type="match status" value="1"/>
</dbReference>
<comment type="caution">
    <text evidence="5">The sequence shown here is derived from an EMBL/GenBank/DDBJ whole genome shotgun (WGS) entry which is preliminary data.</text>
</comment>
<keyword evidence="4" id="KW-0175">Coiled coil</keyword>
<feature type="repeat" description="TPR" evidence="3">
    <location>
        <begin position="382"/>
        <end position="415"/>
    </location>
</feature>